<name>A0ABZ0W680_9BACT</name>
<evidence type="ECO:0000313" key="2">
    <source>
        <dbReference type="Proteomes" id="UP001325680"/>
    </source>
</evidence>
<proteinExistence type="predicted"/>
<keyword evidence="2" id="KW-1185">Reference proteome</keyword>
<dbReference type="Proteomes" id="UP001325680">
    <property type="component" value="Chromosome"/>
</dbReference>
<protein>
    <submittedName>
        <fullName evidence="1">DUF5007 domain-containing protein</fullName>
    </submittedName>
</protein>
<dbReference type="RefSeq" id="WP_114791870.1">
    <property type="nucleotide sequence ID" value="NZ_CP139960.1"/>
</dbReference>
<reference evidence="1 2" key="1">
    <citation type="submission" date="2023-12" db="EMBL/GenBank/DDBJ databases">
        <title>Genome sequencing and assembly of bacterial species from a model synthetic community.</title>
        <authorList>
            <person name="Hogle S.L."/>
        </authorList>
    </citation>
    <scope>NUCLEOTIDE SEQUENCE [LARGE SCALE GENOMIC DNA]</scope>
    <source>
        <strain evidence="1 2">HAMBI_3031</strain>
    </source>
</reference>
<organism evidence="1 2">
    <name type="scientific">Niabella yanshanensis</name>
    <dbReference type="NCBI Taxonomy" id="577386"/>
    <lineage>
        <taxon>Bacteria</taxon>
        <taxon>Pseudomonadati</taxon>
        <taxon>Bacteroidota</taxon>
        <taxon>Chitinophagia</taxon>
        <taxon>Chitinophagales</taxon>
        <taxon>Chitinophagaceae</taxon>
        <taxon>Niabella</taxon>
    </lineage>
</organism>
<sequence>MRKFLIPAFTLLVLGAINCKKIQQGFLSETLRYTSPDLYAQRGLALVQSAKIFADGSTPPITFELLNLRDSSGKPLSEAFNTKYDVTVFKPGMSFNAETDTTVALLNAKRETVSVLPMDFNTSSGQLSFNKAALNIPLGIYNFDIKATNSAGSRVYPSFGRIHVVDPTQEDMFLIEDNVNNAFDLAGTTFAKRNPILKFSRVSADGARIILKISDKNGSPFNPSKGEVIARGDRPTFLSYAKFNPVIFTDTALVCDFEVAPFPLAKYIAGGTDWGHLIYYRIPEKNIIFDGSSLGTLNANLRFAFTIKMEGTFIIEYQLPDAVRVPAP</sequence>
<evidence type="ECO:0000313" key="1">
    <source>
        <dbReference type="EMBL" id="WQD37037.1"/>
    </source>
</evidence>
<gene>
    <name evidence="1" type="ORF">U0035_15295</name>
</gene>
<dbReference type="EMBL" id="CP139960">
    <property type="protein sequence ID" value="WQD37037.1"/>
    <property type="molecule type" value="Genomic_DNA"/>
</dbReference>
<accession>A0ABZ0W680</accession>